<keyword evidence="10" id="KW-1185">Reference proteome</keyword>
<dbReference type="InterPro" id="IPR036879">
    <property type="entry name" value="TF_MADSbox_sf"/>
</dbReference>
<dbReference type="InterPro" id="IPR050142">
    <property type="entry name" value="MADS-box/MEF2_TF"/>
</dbReference>
<dbReference type="GO" id="GO:0046983">
    <property type="term" value="F:protein dimerization activity"/>
    <property type="evidence" value="ECO:0007669"/>
    <property type="project" value="InterPro"/>
</dbReference>
<feature type="domain" description="K-box" evidence="8">
    <location>
        <begin position="85"/>
        <end position="181"/>
    </location>
</feature>
<name>A0A9Q1K291_9CARY</name>
<gene>
    <name evidence="9" type="ORF">Cgig2_028375</name>
</gene>
<evidence type="ECO:0000256" key="3">
    <source>
        <dbReference type="ARBA" id="ARBA00023125"/>
    </source>
</evidence>
<evidence type="ECO:0000256" key="1">
    <source>
        <dbReference type="ARBA" id="ARBA00004123"/>
    </source>
</evidence>
<comment type="caution">
    <text evidence="9">The sequence shown here is derived from an EMBL/GenBank/DDBJ whole genome shotgun (WGS) entry which is preliminary data.</text>
</comment>
<dbReference type="PANTHER" id="PTHR48019">
    <property type="entry name" value="SERUM RESPONSE FACTOR HOMOLOG"/>
    <property type="match status" value="1"/>
</dbReference>
<keyword evidence="3" id="KW-0238">DNA-binding</keyword>
<sequence>MGRGKIEMKRIENRTNRQVTFSKRRQGLLKKTNELAVLCDAQIALIIFSGTGKLYCYHSPDSSLEQIIQRYLNNQGIQLPVHDDREELYQELQALREAIHNTEQNMKHYLGEDLRHLPLEDLHKHEQQLESALSIIRARKNQLMQQQLDNLRRKEQMLQADNGNMYQWLMGGGQIHNQQQQQVMDQIPFYPEDQPSNSTMLQLATSSSSSPQVNMPMKNKEIELGGQKMMEGSFSDLNEVRYVYSVYVLIARCVYTFIV</sequence>
<dbReference type="GO" id="GO:0005634">
    <property type="term" value="C:nucleus"/>
    <property type="evidence" value="ECO:0007669"/>
    <property type="project" value="UniProtKB-SubCell"/>
</dbReference>
<dbReference type="PROSITE" id="PS51297">
    <property type="entry name" value="K_BOX"/>
    <property type="match status" value="1"/>
</dbReference>
<dbReference type="Proteomes" id="UP001153076">
    <property type="component" value="Unassembled WGS sequence"/>
</dbReference>
<evidence type="ECO:0008006" key="11">
    <source>
        <dbReference type="Google" id="ProtNLM"/>
    </source>
</evidence>
<reference evidence="9" key="1">
    <citation type="submission" date="2022-04" db="EMBL/GenBank/DDBJ databases">
        <title>Carnegiea gigantea Genome sequencing and assembly v2.</title>
        <authorList>
            <person name="Copetti D."/>
            <person name="Sanderson M.J."/>
            <person name="Burquez A."/>
            <person name="Wojciechowski M.F."/>
        </authorList>
    </citation>
    <scope>NUCLEOTIDE SEQUENCE</scope>
    <source>
        <strain evidence="9">SGP5-SGP5p</strain>
        <tissue evidence="9">Aerial part</tissue>
    </source>
</reference>
<feature type="coiled-coil region" evidence="6">
    <location>
        <begin position="85"/>
        <end position="161"/>
    </location>
</feature>
<dbReference type="SUPFAM" id="SSF55455">
    <property type="entry name" value="SRF-like"/>
    <property type="match status" value="1"/>
</dbReference>
<proteinExistence type="predicted"/>
<evidence type="ECO:0000259" key="7">
    <source>
        <dbReference type="PROSITE" id="PS50066"/>
    </source>
</evidence>
<keyword evidence="5" id="KW-0539">Nucleus</keyword>
<evidence type="ECO:0000256" key="2">
    <source>
        <dbReference type="ARBA" id="ARBA00023015"/>
    </source>
</evidence>
<dbReference type="InterPro" id="IPR033896">
    <property type="entry name" value="MEF2-like_N"/>
</dbReference>
<dbReference type="PROSITE" id="PS50066">
    <property type="entry name" value="MADS_BOX_2"/>
    <property type="match status" value="1"/>
</dbReference>
<dbReference type="GO" id="GO:0045944">
    <property type="term" value="P:positive regulation of transcription by RNA polymerase II"/>
    <property type="evidence" value="ECO:0007669"/>
    <property type="project" value="InterPro"/>
</dbReference>
<dbReference type="CDD" id="cd00265">
    <property type="entry name" value="MADS_MEF2_like"/>
    <property type="match status" value="1"/>
</dbReference>
<evidence type="ECO:0000256" key="6">
    <source>
        <dbReference type="SAM" id="Coils"/>
    </source>
</evidence>
<dbReference type="InterPro" id="IPR002487">
    <property type="entry name" value="TF_Kbox"/>
</dbReference>
<accession>A0A9Q1K291</accession>
<dbReference type="Gene3D" id="3.40.1810.10">
    <property type="entry name" value="Transcription factor, MADS-box"/>
    <property type="match status" value="1"/>
</dbReference>
<keyword evidence="6" id="KW-0175">Coiled coil</keyword>
<feature type="domain" description="MADS-box" evidence="7">
    <location>
        <begin position="1"/>
        <end position="61"/>
    </location>
</feature>
<dbReference type="PRINTS" id="PR00404">
    <property type="entry name" value="MADSDOMAIN"/>
</dbReference>
<evidence type="ECO:0000256" key="4">
    <source>
        <dbReference type="ARBA" id="ARBA00023163"/>
    </source>
</evidence>
<evidence type="ECO:0000313" key="9">
    <source>
        <dbReference type="EMBL" id="KAJ8435189.1"/>
    </source>
</evidence>
<organism evidence="9 10">
    <name type="scientific">Carnegiea gigantea</name>
    <dbReference type="NCBI Taxonomy" id="171969"/>
    <lineage>
        <taxon>Eukaryota</taxon>
        <taxon>Viridiplantae</taxon>
        <taxon>Streptophyta</taxon>
        <taxon>Embryophyta</taxon>
        <taxon>Tracheophyta</taxon>
        <taxon>Spermatophyta</taxon>
        <taxon>Magnoliopsida</taxon>
        <taxon>eudicotyledons</taxon>
        <taxon>Gunneridae</taxon>
        <taxon>Pentapetalae</taxon>
        <taxon>Caryophyllales</taxon>
        <taxon>Cactineae</taxon>
        <taxon>Cactaceae</taxon>
        <taxon>Cactoideae</taxon>
        <taxon>Echinocereeae</taxon>
        <taxon>Carnegiea</taxon>
    </lineage>
</organism>
<dbReference type="GO" id="GO:0003700">
    <property type="term" value="F:DNA-binding transcription factor activity"/>
    <property type="evidence" value="ECO:0007669"/>
    <property type="project" value="InterPro"/>
</dbReference>
<evidence type="ECO:0000259" key="8">
    <source>
        <dbReference type="PROSITE" id="PS51297"/>
    </source>
</evidence>
<comment type="subcellular location">
    <subcellularLocation>
        <location evidence="1">Nucleus</location>
    </subcellularLocation>
</comment>
<dbReference type="Pfam" id="PF00319">
    <property type="entry name" value="SRF-TF"/>
    <property type="match status" value="1"/>
</dbReference>
<dbReference type="AlphaFoldDB" id="A0A9Q1K291"/>
<dbReference type="GO" id="GO:0000977">
    <property type="term" value="F:RNA polymerase II transcription regulatory region sequence-specific DNA binding"/>
    <property type="evidence" value="ECO:0007669"/>
    <property type="project" value="InterPro"/>
</dbReference>
<keyword evidence="4" id="KW-0804">Transcription</keyword>
<dbReference type="OrthoDB" id="1898716at2759"/>
<protein>
    <recommendedName>
        <fullName evidence="11">MADS-box transcription factor</fullName>
    </recommendedName>
</protein>
<evidence type="ECO:0000256" key="5">
    <source>
        <dbReference type="ARBA" id="ARBA00023242"/>
    </source>
</evidence>
<dbReference type="SMART" id="SM00432">
    <property type="entry name" value="MADS"/>
    <property type="match status" value="1"/>
</dbReference>
<evidence type="ECO:0000313" key="10">
    <source>
        <dbReference type="Proteomes" id="UP001153076"/>
    </source>
</evidence>
<dbReference type="PROSITE" id="PS00350">
    <property type="entry name" value="MADS_BOX_1"/>
    <property type="match status" value="1"/>
</dbReference>
<dbReference type="EMBL" id="JAKOGI010000428">
    <property type="protein sequence ID" value="KAJ8435189.1"/>
    <property type="molecule type" value="Genomic_DNA"/>
</dbReference>
<dbReference type="InterPro" id="IPR002100">
    <property type="entry name" value="TF_MADSbox"/>
</dbReference>
<keyword evidence="2" id="KW-0805">Transcription regulation</keyword>
<dbReference type="Pfam" id="PF01486">
    <property type="entry name" value="K-box"/>
    <property type="match status" value="1"/>
</dbReference>